<feature type="compositionally biased region" description="Gly residues" evidence="1">
    <location>
        <begin position="69"/>
        <end position="80"/>
    </location>
</feature>
<keyword evidence="3" id="KW-1185">Reference proteome</keyword>
<organism evidence="2 3">
    <name type="scientific">Symbiodinium natans</name>
    <dbReference type="NCBI Taxonomy" id="878477"/>
    <lineage>
        <taxon>Eukaryota</taxon>
        <taxon>Sar</taxon>
        <taxon>Alveolata</taxon>
        <taxon>Dinophyceae</taxon>
        <taxon>Suessiales</taxon>
        <taxon>Symbiodiniaceae</taxon>
        <taxon>Symbiodinium</taxon>
    </lineage>
</organism>
<dbReference type="Proteomes" id="UP000604046">
    <property type="component" value="Unassembled WGS sequence"/>
</dbReference>
<evidence type="ECO:0000313" key="3">
    <source>
        <dbReference type="Proteomes" id="UP000604046"/>
    </source>
</evidence>
<gene>
    <name evidence="2" type="primary">RHA1A</name>
    <name evidence="2" type="ORF">SNAT2548_LOCUS14695</name>
</gene>
<evidence type="ECO:0000256" key="1">
    <source>
        <dbReference type="SAM" id="MobiDB-lite"/>
    </source>
</evidence>
<comment type="caution">
    <text evidence="2">The sequence shown here is derived from an EMBL/GenBank/DDBJ whole genome shotgun (WGS) entry which is preliminary data.</text>
</comment>
<accession>A0A812MWJ7</accession>
<protein>
    <submittedName>
        <fullName evidence="2">RHA1A protein</fullName>
    </submittedName>
</protein>
<dbReference type="EMBL" id="CAJNDS010001757">
    <property type="protein sequence ID" value="CAE7277053.1"/>
    <property type="molecule type" value="Genomic_DNA"/>
</dbReference>
<dbReference type="OrthoDB" id="445622at2759"/>
<proteinExistence type="predicted"/>
<feature type="region of interest" description="Disordered" evidence="1">
    <location>
        <begin position="56"/>
        <end position="105"/>
    </location>
</feature>
<evidence type="ECO:0000313" key="2">
    <source>
        <dbReference type="EMBL" id="CAE7277053.1"/>
    </source>
</evidence>
<name>A0A812MWJ7_9DINO</name>
<dbReference type="AlphaFoldDB" id="A0A812MWJ7"/>
<sequence>MAPRPGSLPETFHEALVVLLGFSLGNQTQNSRRQFLCGVRLAATLREDVSLPCKQCTQKTFPSPAAGHGSHGSGGNGGNGADPASCAGRRGGRRRDPFGANRARR</sequence>
<reference evidence="2" key="1">
    <citation type="submission" date="2021-02" db="EMBL/GenBank/DDBJ databases">
        <authorList>
            <person name="Dougan E. K."/>
            <person name="Rhodes N."/>
            <person name="Thang M."/>
            <person name="Chan C."/>
        </authorList>
    </citation>
    <scope>NUCLEOTIDE SEQUENCE</scope>
</reference>